<comment type="subcellular location">
    <subcellularLocation>
        <location evidence="1">Cell membrane</location>
        <topology evidence="1">Multi-pass membrane protein</topology>
    </subcellularLocation>
</comment>
<dbReference type="PANTHER" id="PTHR32089:SF112">
    <property type="entry name" value="LYSOZYME-LIKE PROTEIN-RELATED"/>
    <property type="match status" value="1"/>
</dbReference>
<dbReference type="PANTHER" id="PTHR32089">
    <property type="entry name" value="METHYL-ACCEPTING CHEMOTAXIS PROTEIN MCPB"/>
    <property type="match status" value="1"/>
</dbReference>
<keyword evidence="3" id="KW-0145">Chemotaxis</keyword>
<keyword evidence="6 10" id="KW-0472">Membrane</keyword>
<dbReference type="Pfam" id="PF00672">
    <property type="entry name" value="HAMP"/>
    <property type="match status" value="1"/>
</dbReference>
<evidence type="ECO:0000256" key="10">
    <source>
        <dbReference type="SAM" id="Phobius"/>
    </source>
</evidence>
<dbReference type="InterPro" id="IPR004089">
    <property type="entry name" value="MCPsignal_dom"/>
</dbReference>
<feature type="domain" description="Methyl-accepting transducer" evidence="11">
    <location>
        <begin position="388"/>
        <end position="646"/>
    </location>
</feature>
<evidence type="ECO:0000256" key="5">
    <source>
        <dbReference type="ARBA" id="ARBA00022989"/>
    </source>
</evidence>
<evidence type="ECO:0000256" key="6">
    <source>
        <dbReference type="ARBA" id="ARBA00023136"/>
    </source>
</evidence>
<feature type="transmembrane region" description="Helical" evidence="10">
    <location>
        <begin position="12"/>
        <end position="34"/>
    </location>
</feature>
<keyword evidence="2" id="KW-1003">Cell membrane</keyword>
<evidence type="ECO:0000313" key="14">
    <source>
        <dbReference type="Proteomes" id="UP001079657"/>
    </source>
</evidence>
<reference evidence="13" key="1">
    <citation type="submission" date="2022-12" db="EMBL/GenBank/DDBJ databases">
        <authorList>
            <person name="Wang J."/>
        </authorList>
    </citation>
    <scope>NUCLEOTIDE SEQUENCE</scope>
    <source>
        <strain evidence="13">HY-42-06</strain>
    </source>
</reference>
<dbReference type="SMART" id="SM00304">
    <property type="entry name" value="HAMP"/>
    <property type="match status" value="1"/>
</dbReference>
<evidence type="ECO:0000259" key="11">
    <source>
        <dbReference type="PROSITE" id="PS50111"/>
    </source>
</evidence>
<evidence type="ECO:0000256" key="7">
    <source>
        <dbReference type="ARBA" id="ARBA00023224"/>
    </source>
</evidence>
<evidence type="ECO:0000313" key="13">
    <source>
        <dbReference type="EMBL" id="MCY6369340.1"/>
    </source>
</evidence>
<evidence type="ECO:0000259" key="12">
    <source>
        <dbReference type="PROSITE" id="PS50885"/>
    </source>
</evidence>
<keyword evidence="14" id="KW-1185">Reference proteome</keyword>
<comment type="similarity">
    <text evidence="8">Belongs to the methyl-accepting chemotaxis (MCP) protein family.</text>
</comment>
<accession>A0ABT4CJV5</accession>
<evidence type="ECO:0000256" key="1">
    <source>
        <dbReference type="ARBA" id="ARBA00004651"/>
    </source>
</evidence>
<protein>
    <submittedName>
        <fullName evidence="13">Methyl-accepting chemotaxis protein</fullName>
    </submittedName>
</protein>
<keyword evidence="7 9" id="KW-0807">Transducer</keyword>
<dbReference type="CDD" id="cd06225">
    <property type="entry name" value="HAMP"/>
    <property type="match status" value="1"/>
</dbReference>
<dbReference type="CDD" id="cd18773">
    <property type="entry name" value="PDC1_HK_sensor"/>
    <property type="match status" value="1"/>
</dbReference>
<feature type="domain" description="HAMP" evidence="12">
    <location>
        <begin position="324"/>
        <end position="376"/>
    </location>
</feature>
<feature type="transmembrane region" description="Helical" evidence="10">
    <location>
        <begin position="303"/>
        <end position="323"/>
    </location>
</feature>
<dbReference type="SMART" id="SM00283">
    <property type="entry name" value="MA"/>
    <property type="match status" value="1"/>
</dbReference>
<organism evidence="13 14">
    <name type="scientific">Clostridium ganghwense</name>
    <dbReference type="NCBI Taxonomy" id="312089"/>
    <lineage>
        <taxon>Bacteria</taxon>
        <taxon>Bacillati</taxon>
        <taxon>Bacillota</taxon>
        <taxon>Clostridia</taxon>
        <taxon>Eubacteriales</taxon>
        <taxon>Clostridiaceae</taxon>
        <taxon>Clostridium</taxon>
    </lineage>
</organism>
<dbReference type="Proteomes" id="UP001079657">
    <property type="component" value="Unassembled WGS sequence"/>
</dbReference>
<gene>
    <name evidence="13" type="ORF">OXH55_01605</name>
</gene>
<dbReference type="Pfam" id="PF02743">
    <property type="entry name" value="dCache_1"/>
    <property type="match status" value="1"/>
</dbReference>
<dbReference type="InterPro" id="IPR003660">
    <property type="entry name" value="HAMP_dom"/>
</dbReference>
<dbReference type="RefSeq" id="WP_268047657.1">
    <property type="nucleotide sequence ID" value="NZ_JAPQES010000001.1"/>
</dbReference>
<keyword evidence="4 10" id="KW-0812">Transmembrane</keyword>
<dbReference type="InterPro" id="IPR029151">
    <property type="entry name" value="Sensor-like_sf"/>
</dbReference>
<dbReference type="PROSITE" id="PS50885">
    <property type="entry name" value="HAMP"/>
    <property type="match status" value="1"/>
</dbReference>
<evidence type="ECO:0000256" key="4">
    <source>
        <dbReference type="ARBA" id="ARBA00022692"/>
    </source>
</evidence>
<dbReference type="EMBL" id="JAPQES010000001">
    <property type="protein sequence ID" value="MCY6369340.1"/>
    <property type="molecule type" value="Genomic_DNA"/>
</dbReference>
<dbReference type="SUPFAM" id="SSF103190">
    <property type="entry name" value="Sensory domain-like"/>
    <property type="match status" value="1"/>
</dbReference>
<dbReference type="SUPFAM" id="SSF58104">
    <property type="entry name" value="Methyl-accepting chemotaxis protein (MCP) signaling domain"/>
    <property type="match status" value="1"/>
</dbReference>
<sequence length="682" mass="74868">MFIKNKLSKSILTKVLAGFVSITIIVFLVTGLVVNKFNKDITFENINEALKANSTILSQDIDSFFNSGGILVTQMATNTQMLKLASEVNARTDLKGNANYSDVIASLKKIKASNENVASAYIAIKKASYLVTESEWNCPVDWDINKRPWYIETMQNGKLTYSAPYVDKITGKMVITIAYPLYDNNSKAVGAVGIDFSIDQIGSIMEKYKIGNTGYPFLVDKNGLVIYHPDTSKILKDNLTQRDDKLKDIGEKMAKGESNIDIYKYENVERYISYSPIKSNGWSVASVITTNEVEEDIVKFNTILILIYSIGLVLMIIVIFFVIKKILKDVPKLLDGIRTIASGDLTSEIEVKSTDEIGQIAEEINKMSVHLRSIVEKISVNSQNVSASGEELFATISEINKQIETVTSSTQEIATAMEETNAASEEMTSSGLLIKNSVTTLNEKAYNGNSSALEIKERALKMKAESEESKKKALDIYKEKQETILKAIEEGKIVDEIINMANIIRGIAEQTNLLALNAAIEAARAGEQGKGFAVVAGEVGKLAAESAETVNNIQNIVTQVKNSFYNLSNNANGLLDFIDKNVTQDYDEMINRAELSLEDSDNVFKLVKGFSQNISEVSESVELLVKSIESVSAVVEEVAASSSEIANNVDDTKAASENLSQVAEEQANLAQALNGMVNEFKV</sequence>
<evidence type="ECO:0000256" key="9">
    <source>
        <dbReference type="PROSITE-ProRule" id="PRU00284"/>
    </source>
</evidence>
<dbReference type="Gene3D" id="3.30.450.20">
    <property type="entry name" value="PAS domain"/>
    <property type="match status" value="2"/>
</dbReference>
<dbReference type="InterPro" id="IPR033479">
    <property type="entry name" value="dCache_1"/>
</dbReference>
<evidence type="ECO:0000256" key="8">
    <source>
        <dbReference type="ARBA" id="ARBA00029447"/>
    </source>
</evidence>
<dbReference type="Gene3D" id="1.10.287.950">
    <property type="entry name" value="Methyl-accepting chemotaxis protein"/>
    <property type="match status" value="1"/>
</dbReference>
<dbReference type="Pfam" id="PF00015">
    <property type="entry name" value="MCPsignal"/>
    <property type="match status" value="1"/>
</dbReference>
<evidence type="ECO:0000256" key="3">
    <source>
        <dbReference type="ARBA" id="ARBA00022500"/>
    </source>
</evidence>
<keyword evidence="5 10" id="KW-1133">Transmembrane helix</keyword>
<evidence type="ECO:0000256" key="2">
    <source>
        <dbReference type="ARBA" id="ARBA00022475"/>
    </source>
</evidence>
<dbReference type="PROSITE" id="PS50111">
    <property type="entry name" value="CHEMOTAXIS_TRANSDUC_2"/>
    <property type="match status" value="1"/>
</dbReference>
<dbReference type="CDD" id="cd12912">
    <property type="entry name" value="PDC2_MCP_like"/>
    <property type="match status" value="1"/>
</dbReference>
<proteinExistence type="inferred from homology"/>
<name>A0ABT4CJV5_9CLOT</name>
<comment type="caution">
    <text evidence="13">The sequence shown here is derived from an EMBL/GenBank/DDBJ whole genome shotgun (WGS) entry which is preliminary data.</text>
</comment>